<dbReference type="InterPro" id="IPR014044">
    <property type="entry name" value="CAP_dom"/>
</dbReference>
<dbReference type="InterPro" id="IPR035940">
    <property type="entry name" value="CAP_sf"/>
</dbReference>
<accession>A0A0C2CNC2</accession>
<keyword evidence="3" id="KW-1185">Reference proteome</keyword>
<dbReference type="OrthoDB" id="5876828at2759"/>
<name>A0A0C2CNC2_9BILA</name>
<dbReference type="Proteomes" id="UP000054047">
    <property type="component" value="Unassembled WGS sequence"/>
</dbReference>
<dbReference type="Pfam" id="PF00188">
    <property type="entry name" value="CAP"/>
    <property type="match status" value="1"/>
</dbReference>
<dbReference type="SUPFAM" id="SSF55797">
    <property type="entry name" value="PR-1-like"/>
    <property type="match status" value="1"/>
</dbReference>
<dbReference type="AlphaFoldDB" id="A0A0C2CNC2"/>
<dbReference type="CDD" id="cd05380">
    <property type="entry name" value="CAP_euk"/>
    <property type="match status" value="1"/>
</dbReference>
<gene>
    <name evidence="2" type="ORF">ANCDUO_18658</name>
</gene>
<dbReference type="EMBL" id="KN747136">
    <property type="protein sequence ID" value="KIH51257.1"/>
    <property type="molecule type" value="Genomic_DNA"/>
</dbReference>
<sequence length="188" mass="20668">MYNNIVPDNAVIYEPGTACVNDKDCTTYPQSTCKDSLCVIPTPFPPNPPPAMCPNVEMTDAARQKVLDMHNWRRSELALGKIQNGKNPDNCPPATNMYKMEYDCDLENSALAYAKQCSLVGSAEGTRPGEGENVHKGALVADPEAAVQAAVQSWWSQISRNGLNKQMKFVDFLKNKPDAPLAFTQVIF</sequence>
<reference evidence="2 3" key="1">
    <citation type="submission" date="2013-12" db="EMBL/GenBank/DDBJ databases">
        <title>Draft genome of the parsitic nematode Ancylostoma duodenale.</title>
        <authorList>
            <person name="Mitreva M."/>
        </authorList>
    </citation>
    <scope>NUCLEOTIDE SEQUENCE [LARGE SCALE GENOMIC DNA]</scope>
    <source>
        <strain evidence="2 3">Zhejiang</strain>
    </source>
</reference>
<evidence type="ECO:0000313" key="3">
    <source>
        <dbReference type="Proteomes" id="UP000054047"/>
    </source>
</evidence>
<feature type="domain" description="SCP" evidence="1">
    <location>
        <begin position="61"/>
        <end position="178"/>
    </location>
</feature>
<evidence type="ECO:0000259" key="1">
    <source>
        <dbReference type="SMART" id="SM00198"/>
    </source>
</evidence>
<organism evidence="2 3">
    <name type="scientific">Ancylostoma duodenale</name>
    <dbReference type="NCBI Taxonomy" id="51022"/>
    <lineage>
        <taxon>Eukaryota</taxon>
        <taxon>Metazoa</taxon>
        <taxon>Ecdysozoa</taxon>
        <taxon>Nematoda</taxon>
        <taxon>Chromadorea</taxon>
        <taxon>Rhabditida</taxon>
        <taxon>Rhabditina</taxon>
        <taxon>Rhabditomorpha</taxon>
        <taxon>Strongyloidea</taxon>
        <taxon>Ancylostomatidae</taxon>
        <taxon>Ancylostomatinae</taxon>
        <taxon>Ancylostoma</taxon>
    </lineage>
</organism>
<dbReference type="Gene3D" id="3.40.33.10">
    <property type="entry name" value="CAP"/>
    <property type="match status" value="2"/>
</dbReference>
<protein>
    <submittedName>
        <fullName evidence="2">SCP-like protein</fullName>
    </submittedName>
</protein>
<evidence type="ECO:0000313" key="2">
    <source>
        <dbReference type="EMBL" id="KIH51257.1"/>
    </source>
</evidence>
<dbReference type="SMART" id="SM00198">
    <property type="entry name" value="SCP"/>
    <property type="match status" value="1"/>
</dbReference>
<proteinExistence type="predicted"/>